<proteinExistence type="predicted"/>
<evidence type="ECO:0000313" key="2">
    <source>
        <dbReference type="Proteomes" id="UP001178507"/>
    </source>
</evidence>
<accession>A0AA36JB36</accession>
<keyword evidence="2" id="KW-1185">Reference proteome</keyword>
<evidence type="ECO:0000313" key="1">
    <source>
        <dbReference type="EMBL" id="CAJ1402419.1"/>
    </source>
</evidence>
<dbReference type="AlphaFoldDB" id="A0AA36JB36"/>
<comment type="caution">
    <text evidence="1">The sequence shown here is derived from an EMBL/GenBank/DDBJ whole genome shotgun (WGS) entry which is preliminary data.</text>
</comment>
<gene>
    <name evidence="1" type="ORF">EVOR1521_LOCUS25317</name>
</gene>
<name>A0AA36JB36_9DINO</name>
<organism evidence="1 2">
    <name type="scientific">Effrenium voratum</name>
    <dbReference type="NCBI Taxonomy" id="2562239"/>
    <lineage>
        <taxon>Eukaryota</taxon>
        <taxon>Sar</taxon>
        <taxon>Alveolata</taxon>
        <taxon>Dinophyceae</taxon>
        <taxon>Suessiales</taxon>
        <taxon>Symbiodiniaceae</taxon>
        <taxon>Effrenium</taxon>
    </lineage>
</organism>
<dbReference type="Proteomes" id="UP001178507">
    <property type="component" value="Unassembled WGS sequence"/>
</dbReference>
<sequence length="103" mass="11454">MGRDSPAPRVIRTQMPLDLLPHPGLTKTRPGLRSLRLRAPKGPEKKWRSCREASVMHVLLRLCFSPIVPQCVKSGKTELSAENMDFSIPAGSVARGHWDIAPF</sequence>
<dbReference type="EMBL" id="CAUJNA010003451">
    <property type="protein sequence ID" value="CAJ1402419.1"/>
    <property type="molecule type" value="Genomic_DNA"/>
</dbReference>
<protein>
    <submittedName>
        <fullName evidence="1">Uncharacterized protein</fullName>
    </submittedName>
</protein>
<reference evidence="1" key="1">
    <citation type="submission" date="2023-08" db="EMBL/GenBank/DDBJ databases">
        <authorList>
            <person name="Chen Y."/>
            <person name="Shah S."/>
            <person name="Dougan E. K."/>
            <person name="Thang M."/>
            <person name="Chan C."/>
        </authorList>
    </citation>
    <scope>NUCLEOTIDE SEQUENCE</scope>
</reference>